<organism evidence="1 2">
    <name type="scientific">Candidatus Fonsibacter lacus</name>
    <dbReference type="NCBI Taxonomy" id="2576439"/>
    <lineage>
        <taxon>Bacteria</taxon>
        <taxon>Pseudomonadati</taxon>
        <taxon>Pseudomonadota</taxon>
        <taxon>Alphaproteobacteria</taxon>
        <taxon>Candidatus Pelagibacterales</taxon>
        <taxon>Candidatus Pelagibacterales incertae sedis</taxon>
        <taxon>Candidatus Fonsibacter</taxon>
    </lineage>
</organism>
<comment type="caution">
    <text evidence="1">The sequence shown here is derived from an EMBL/GenBank/DDBJ whole genome shotgun (WGS) entry which is preliminary data.</text>
</comment>
<dbReference type="Proteomes" id="UP000713222">
    <property type="component" value="Unassembled WGS sequence"/>
</dbReference>
<accession>A0A964XQN7</accession>
<gene>
    <name evidence="1" type="ORF">EBV32_03615</name>
</gene>
<dbReference type="AlphaFoldDB" id="A0A964XQN7"/>
<evidence type="ECO:0000313" key="2">
    <source>
        <dbReference type="Proteomes" id="UP000713222"/>
    </source>
</evidence>
<protein>
    <submittedName>
        <fullName evidence="1">Uncharacterized protein</fullName>
    </submittedName>
</protein>
<proteinExistence type="predicted"/>
<dbReference type="EMBL" id="RGET01000058">
    <property type="protein sequence ID" value="NBN88159.1"/>
    <property type="molecule type" value="Genomic_DNA"/>
</dbReference>
<evidence type="ECO:0000313" key="1">
    <source>
        <dbReference type="EMBL" id="NBN88159.1"/>
    </source>
</evidence>
<sequence>MKLDITVPSSISEIPLVNYQKFLKLQESSNDQEFIAQKMIEIFCGIELKDIVKIKLSSINELIQHFTKIFDEKPKFKPTFKIGDIEFGFIPDLENITFGEYVDLDNYLSKWDTFHKAMAVMYRPITLKKDEKYNIMEYTGASEFSDLMLYAPMDVAISASLFFWTLGNELLSATLNYLESELTKMNKTEQATLAHELSLEKNGGGIAQSMDSLRETLQNMTRLQNTDYLNVLPILPLKQKKTK</sequence>
<reference evidence="1" key="1">
    <citation type="submission" date="2018-10" db="EMBL/GenBank/DDBJ databases">
        <title>Iterative Subtractive Binning of Freshwater Chronoseries Metagenomes Recovers Nearly Complete Genomes from over Four Hundred Novel Species.</title>
        <authorList>
            <person name="Rodriguez-R L.M."/>
            <person name="Tsementzi D."/>
            <person name="Luo C."/>
            <person name="Konstantinidis K.T."/>
        </authorList>
    </citation>
    <scope>NUCLEOTIDE SEQUENCE</scope>
    <source>
        <strain evidence="1">WB7_6_001</strain>
    </source>
</reference>
<name>A0A964XQN7_9PROT</name>